<evidence type="ECO:0000256" key="4">
    <source>
        <dbReference type="ARBA" id="ARBA00022670"/>
    </source>
</evidence>
<feature type="region of interest" description="Disordered" evidence="8">
    <location>
        <begin position="86"/>
        <end position="142"/>
    </location>
</feature>
<sequence>MVWPSSTTPSQPPSPSPSIPIPRGNLKRQANEAALSPEAPKHSPHVPRTPTGRGFQDSGQNYLRHAGRQVPGFGHEMAVDVGETRPINFTDNDTRNGRRASVDTSVTDARIPTVDAFSATPQDPDLFDPESVECTPKTSPSSIQEVTMADLELTAPQHSKQESLRRSIQSSSRRKAEGTYYLIDCQWARNWNQYATDGEKRPGPIDNSKLLDDSADEQLRPDLKEGVDFIAVSESDWQTLFEEFGTAPGQRPISRRTYLDYPSFDPRWNLEVYVPLLNVYLVDTSTDVRCIQLRISSGDTLRQIRKALSEQLHWDESATQVWAVRNEDDKSMLVDYEKTFTQLKLEQAQRLEVVQAGGIQEAAPQEKPTETRSSIAMDAEATHSADHQGPDHTRVRNHSSDEHVERTAPLGKSAIELKRERVRRQLNPDLTQEEEVELPKGPLLMLDYEQPLSTTDDRPAVFQPATVSTPPSFSHTPTGRELPIGATGLSNLGNTCFMNSALQCLSNTPPLTKYFLKGSWKSELNPENPLGMKGQVAMAYAELMLQLWRPDNGRMSSHAPRSFKNTIGKFNSMFAGYSQQDSQELLGFLVDGLHEDLNRIKKKPYIEAPDMDGEPDDAIAAKAWEIYCMRNDSVIVDLFQGQYKSRVECIECGKLSLTFDPYMFLSVPIPDHRESCIKVCVMSKVVPGDPKPELARRLLITLPRESTIAALTEAVAARMGWVLNGSNLPVTFDTWQGKIYKVYQGDESITLIGESDDIWIMEASEPDWELFLIPPHERVPENISQHPVFFERVSDRNGMDLFNIPILISLPKTSLTRTRTPQTKSMHADQRASASRALAASRIYRVVVQAIRKFATKPLFTTDRPMLLQEVHDKSEEIRRRLSDPSPYYYNDPAFGQPIPFRMPWSSADAGNDCEPIVDLFNLGMAFPSDPSRITYPDFCTRGWCERLAVHEELYNGRVVYDAMEKRRQMDEETSTDADDEASEPEQLPFSSHHRSDELSESPRTYAAGGKYNLDGHRHCDYEEFLLPPHTVFYMTWFQNYYNYVAQKDVVEDDPENERIREEFEMKQKAPKKALSLQDCLDEYRKEEVLGDDNSWYCPNCKDHRPTKKKLDIWTVPEILVFHLKRFSNSGRGYRSLMGDKIDSFVDAPIHGLDLTDVVVGKHPARKWQSQDSVDRSSSFDGMDADDGVEHTLYNDADQTLPPDSLPVRSATHEPIPNSSVHAMANGSYDEADTPPSQISDEDGLIYDLFAVSNHFGGLGGGHYTAYAKNCLDNEWYNFDDSHVSKTDEWRIMTSAAYFLFYQRRHKRKTKTKTDMVDVLNQLKLRIEAEEAAAALARANKEAESSFLSKPSAPSRVLQPTRSSHLSGAGLVSPTTTSAETTQNNSLSGSPTGSGIQSDAEDNEEQSRERKARIASFGPSLPLHHQPSLLGAVHPPQVGFGFGQHGEPGMYGTATWDPHPNVAGNTTPRSVLDNGDDLGAGWGSPDPNTVRNWGVADFAHVPLLDQDDTFADEPSATDVVLDAEENDGTQAYEANGLLTMDVDEALPSPAPPSPINSAHAARDQDSLQADAKQRSAETT</sequence>
<evidence type="ECO:0000259" key="9">
    <source>
        <dbReference type="PROSITE" id="PS50235"/>
    </source>
</evidence>
<feature type="compositionally biased region" description="Basic and acidic residues" evidence="8">
    <location>
        <begin position="1560"/>
        <end position="1579"/>
    </location>
</feature>
<feature type="region of interest" description="Disordered" evidence="8">
    <location>
        <begin position="380"/>
        <end position="408"/>
    </location>
</feature>
<evidence type="ECO:0000256" key="1">
    <source>
        <dbReference type="ARBA" id="ARBA00000707"/>
    </source>
</evidence>
<evidence type="ECO:0000259" key="10">
    <source>
        <dbReference type="PROSITE" id="PS51283"/>
    </source>
</evidence>
<evidence type="ECO:0000256" key="6">
    <source>
        <dbReference type="ARBA" id="ARBA00022801"/>
    </source>
</evidence>
<feature type="region of interest" description="Disordered" evidence="8">
    <location>
        <begin position="967"/>
        <end position="1007"/>
    </location>
</feature>
<evidence type="ECO:0000256" key="7">
    <source>
        <dbReference type="ARBA" id="ARBA00022807"/>
    </source>
</evidence>
<dbReference type="InterPro" id="IPR001394">
    <property type="entry name" value="Peptidase_C19_UCH"/>
</dbReference>
<dbReference type="PANTHER" id="PTHR21646:SF24">
    <property type="entry name" value="UBIQUITIN CARBOXYL-TERMINAL HYDROLASE"/>
    <property type="match status" value="1"/>
</dbReference>
<feature type="domain" description="DUSP" evidence="10">
    <location>
        <begin position="152"/>
        <end position="258"/>
    </location>
</feature>
<evidence type="ECO:0000313" key="11">
    <source>
        <dbReference type="EMBL" id="TPX62619.1"/>
    </source>
</evidence>
<keyword evidence="5" id="KW-0833">Ubl conjugation pathway</keyword>
<keyword evidence="6" id="KW-0378">Hydrolase</keyword>
<feature type="region of interest" description="Disordered" evidence="8">
    <location>
        <begin position="1"/>
        <end position="59"/>
    </location>
</feature>
<dbReference type="EMBL" id="QEAQ01000002">
    <property type="protein sequence ID" value="TPX62619.1"/>
    <property type="molecule type" value="Genomic_DNA"/>
</dbReference>
<evidence type="ECO:0000256" key="8">
    <source>
        <dbReference type="SAM" id="MobiDB-lite"/>
    </source>
</evidence>
<feature type="compositionally biased region" description="Polar residues" evidence="8">
    <location>
        <begin position="1373"/>
        <end position="1397"/>
    </location>
</feature>
<dbReference type="Gene3D" id="3.30.2230.10">
    <property type="entry name" value="DUSP-like"/>
    <property type="match status" value="1"/>
</dbReference>
<name>A0A507EEI9_9FUNG</name>
<dbReference type="InterPro" id="IPR038765">
    <property type="entry name" value="Papain-like_cys_pep_sf"/>
</dbReference>
<dbReference type="SUPFAM" id="SSF54001">
    <property type="entry name" value="Cysteine proteinases"/>
    <property type="match status" value="1"/>
</dbReference>
<comment type="caution">
    <text evidence="11">The sequence shown here is derived from an EMBL/GenBank/DDBJ whole genome shotgun (WGS) entry which is preliminary data.</text>
</comment>
<dbReference type="Gene3D" id="3.90.70.10">
    <property type="entry name" value="Cysteine proteinases"/>
    <property type="match status" value="2"/>
</dbReference>
<evidence type="ECO:0000256" key="2">
    <source>
        <dbReference type="ARBA" id="ARBA00009085"/>
    </source>
</evidence>
<keyword evidence="12" id="KW-1185">Reference proteome</keyword>
<dbReference type="GO" id="GO:0004843">
    <property type="term" value="F:cysteine-type deubiquitinase activity"/>
    <property type="evidence" value="ECO:0007669"/>
    <property type="project" value="UniProtKB-EC"/>
</dbReference>
<dbReference type="InterPro" id="IPR028889">
    <property type="entry name" value="USP"/>
</dbReference>
<dbReference type="PANTHER" id="PTHR21646">
    <property type="entry name" value="UBIQUITIN CARBOXYL-TERMINAL HYDROLASE"/>
    <property type="match status" value="1"/>
</dbReference>
<protein>
    <recommendedName>
        <fullName evidence="3">ubiquitinyl hydrolase 1</fullName>
        <ecNumber evidence="3">3.4.19.12</ecNumber>
    </recommendedName>
</protein>
<dbReference type="InterPro" id="IPR006615">
    <property type="entry name" value="Pept_C19_DUSP"/>
</dbReference>
<dbReference type="EC" id="3.4.19.12" evidence="3"/>
<dbReference type="Pfam" id="PF00443">
    <property type="entry name" value="UCH"/>
    <property type="match status" value="1"/>
</dbReference>
<feature type="compositionally biased region" description="Low complexity" evidence="8">
    <location>
        <begin position="1419"/>
        <end position="1430"/>
    </location>
</feature>
<dbReference type="GO" id="GO:0016579">
    <property type="term" value="P:protein deubiquitination"/>
    <property type="evidence" value="ECO:0007669"/>
    <property type="project" value="InterPro"/>
</dbReference>
<feature type="compositionally biased region" description="Acidic residues" evidence="8">
    <location>
        <begin position="972"/>
        <end position="984"/>
    </location>
</feature>
<proteinExistence type="inferred from homology"/>
<feature type="compositionally biased region" description="Pro residues" evidence="8">
    <location>
        <begin position="10"/>
        <end position="20"/>
    </location>
</feature>
<comment type="catalytic activity">
    <reaction evidence="1">
        <text>Thiol-dependent hydrolysis of ester, thioester, amide, peptide and isopeptide bonds formed by the C-terminal Gly of ubiquitin (a 76-residue protein attached to proteins as an intracellular targeting signal).</text>
        <dbReference type="EC" id="3.4.19.12"/>
    </reaction>
</comment>
<comment type="similarity">
    <text evidence="2">Belongs to the peptidase C19 family.</text>
</comment>
<dbReference type="InterPro" id="IPR018200">
    <property type="entry name" value="USP_CS"/>
</dbReference>
<keyword evidence="7" id="KW-0788">Thiol protease</keyword>
<dbReference type="Proteomes" id="UP000318582">
    <property type="component" value="Unassembled WGS sequence"/>
</dbReference>
<dbReference type="Pfam" id="PF06337">
    <property type="entry name" value="DUSP"/>
    <property type="match status" value="1"/>
</dbReference>
<dbReference type="SUPFAM" id="SSF143791">
    <property type="entry name" value="DUSP-like"/>
    <property type="match status" value="1"/>
</dbReference>
<feature type="region of interest" description="Disordered" evidence="8">
    <location>
        <begin position="1344"/>
        <end position="1446"/>
    </location>
</feature>
<organism evidence="11 12">
    <name type="scientific">Powellomyces hirtus</name>
    <dbReference type="NCBI Taxonomy" id="109895"/>
    <lineage>
        <taxon>Eukaryota</taxon>
        <taxon>Fungi</taxon>
        <taxon>Fungi incertae sedis</taxon>
        <taxon>Chytridiomycota</taxon>
        <taxon>Chytridiomycota incertae sedis</taxon>
        <taxon>Chytridiomycetes</taxon>
        <taxon>Spizellomycetales</taxon>
        <taxon>Powellomycetaceae</taxon>
        <taxon>Powellomyces</taxon>
    </lineage>
</organism>
<evidence type="ECO:0000256" key="3">
    <source>
        <dbReference type="ARBA" id="ARBA00012759"/>
    </source>
</evidence>
<dbReference type="PROSITE" id="PS00973">
    <property type="entry name" value="USP_2"/>
    <property type="match status" value="1"/>
</dbReference>
<feature type="domain" description="USP" evidence="9">
    <location>
        <begin position="487"/>
        <end position="1305"/>
    </location>
</feature>
<gene>
    <name evidence="11" type="ORF">PhCBS80983_g00391</name>
</gene>
<evidence type="ECO:0000256" key="5">
    <source>
        <dbReference type="ARBA" id="ARBA00022786"/>
    </source>
</evidence>
<dbReference type="PROSITE" id="PS50235">
    <property type="entry name" value="USP_3"/>
    <property type="match status" value="1"/>
</dbReference>
<feature type="compositionally biased region" description="Basic and acidic residues" evidence="8">
    <location>
        <begin position="380"/>
        <end position="406"/>
    </location>
</feature>
<accession>A0A507EEI9</accession>
<dbReference type="GO" id="GO:0006508">
    <property type="term" value="P:proteolysis"/>
    <property type="evidence" value="ECO:0007669"/>
    <property type="project" value="UniProtKB-KW"/>
</dbReference>
<evidence type="ECO:0000313" key="12">
    <source>
        <dbReference type="Proteomes" id="UP000318582"/>
    </source>
</evidence>
<dbReference type="PROSITE" id="PS51283">
    <property type="entry name" value="DUSP"/>
    <property type="match status" value="1"/>
</dbReference>
<keyword evidence="4" id="KW-0645">Protease</keyword>
<dbReference type="InterPro" id="IPR050185">
    <property type="entry name" value="Ub_carboxyl-term_hydrolase"/>
</dbReference>
<reference evidence="11 12" key="1">
    <citation type="journal article" date="2019" name="Sci. Rep.">
        <title>Comparative genomics of chytrid fungi reveal insights into the obligate biotrophic and pathogenic lifestyle of Synchytrium endobioticum.</title>
        <authorList>
            <person name="van de Vossenberg B.T.L.H."/>
            <person name="Warris S."/>
            <person name="Nguyen H.D.T."/>
            <person name="van Gent-Pelzer M.P.E."/>
            <person name="Joly D.L."/>
            <person name="van de Geest H.C."/>
            <person name="Bonants P.J.M."/>
            <person name="Smith D.S."/>
            <person name="Levesque C.A."/>
            <person name="van der Lee T.A.J."/>
        </authorList>
    </citation>
    <scope>NUCLEOTIDE SEQUENCE [LARGE SCALE GENOMIC DNA]</scope>
    <source>
        <strain evidence="11 12">CBS 809.83</strain>
    </source>
</reference>
<dbReference type="InterPro" id="IPR035927">
    <property type="entry name" value="DUSP-like_sf"/>
</dbReference>
<dbReference type="PROSITE" id="PS00972">
    <property type="entry name" value="USP_1"/>
    <property type="match status" value="1"/>
</dbReference>
<dbReference type="SMART" id="SM00695">
    <property type="entry name" value="DUSP"/>
    <property type="match status" value="1"/>
</dbReference>
<feature type="region of interest" description="Disordered" evidence="8">
    <location>
        <begin position="1541"/>
        <end position="1579"/>
    </location>
</feature>
<dbReference type="STRING" id="109895.A0A507EEI9"/>